<evidence type="ECO:0000259" key="1">
    <source>
        <dbReference type="PROSITE" id="PS51819"/>
    </source>
</evidence>
<evidence type="ECO:0000313" key="3">
    <source>
        <dbReference type="Proteomes" id="UP000660611"/>
    </source>
</evidence>
<feature type="domain" description="VOC" evidence="1">
    <location>
        <begin position="6"/>
        <end position="124"/>
    </location>
</feature>
<protein>
    <recommendedName>
        <fullName evidence="1">VOC domain-containing protein</fullName>
    </recommendedName>
</protein>
<dbReference type="PROSITE" id="PS51819">
    <property type="entry name" value="VOC"/>
    <property type="match status" value="1"/>
</dbReference>
<dbReference type="InterPro" id="IPR029068">
    <property type="entry name" value="Glyas_Bleomycin-R_OHBP_Dase"/>
</dbReference>
<evidence type="ECO:0000313" key="2">
    <source>
        <dbReference type="EMBL" id="GIG42893.1"/>
    </source>
</evidence>
<sequence>MAHLSRLYTIVLDVPAADHDATVTFWRGALGAPLEQVGRYPEFHGALIPHHDLVLLAQQLGDGGPRVHVDIHTDDLDAEVARLEALGATRVERQDRWWVMRDPAGVTFCVVLDRPGILTEANATRWP</sequence>
<name>A0A919PIM3_9ACTN</name>
<dbReference type="CDD" id="cd06587">
    <property type="entry name" value="VOC"/>
    <property type="match status" value="1"/>
</dbReference>
<dbReference type="RefSeq" id="WP_239135683.1">
    <property type="nucleotide sequence ID" value="NZ_BAAAVW010000002.1"/>
</dbReference>
<dbReference type="InterPro" id="IPR041581">
    <property type="entry name" value="Glyoxalase_6"/>
</dbReference>
<keyword evidence="3" id="KW-1185">Reference proteome</keyword>
<dbReference type="PANTHER" id="PTHR35908">
    <property type="entry name" value="HYPOTHETICAL FUSION PROTEIN"/>
    <property type="match status" value="1"/>
</dbReference>
<dbReference type="Proteomes" id="UP000660611">
    <property type="component" value="Unassembled WGS sequence"/>
</dbReference>
<dbReference type="AlphaFoldDB" id="A0A919PIM3"/>
<dbReference type="EMBL" id="BONQ01000017">
    <property type="protein sequence ID" value="GIG42893.1"/>
    <property type="molecule type" value="Genomic_DNA"/>
</dbReference>
<comment type="caution">
    <text evidence="2">The sequence shown here is derived from an EMBL/GenBank/DDBJ whole genome shotgun (WGS) entry which is preliminary data.</text>
</comment>
<dbReference type="Pfam" id="PF18029">
    <property type="entry name" value="Glyoxalase_6"/>
    <property type="match status" value="1"/>
</dbReference>
<accession>A0A919PIM3</accession>
<gene>
    <name evidence="2" type="ORF">Dsi01nite_009340</name>
</gene>
<dbReference type="InterPro" id="IPR037523">
    <property type="entry name" value="VOC_core"/>
</dbReference>
<reference evidence="2" key="1">
    <citation type="submission" date="2021-01" db="EMBL/GenBank/DDBJ databases">
        <title>Whole genome shotgun sequence of Dactylosporangium siamense NBRC 106093.</title>
        <authorList>
            <person name="Komaki H."/>
            <person name="Tamura T."/>
        </authorList>
    </citation>
    <scope>NUCLEOTIDE SEQUENCE</scope>
    <source>
        <strain evidence="2">NBRC 106093</strain>
    </source>
</reference>
<dbReference type="PANTHER" id="PTHR35908:SF1">
    <property type="entry name" value="CONSERVED PROTEIN"/>
    <property type="match status" value="1"/>
</dbReference>
<organism evidence="2 3">
    <name type="scientific">Dactylosporangium siamense</name>
    <dbReference type="NCBI Taxonomy" id="685454"/>
    <lineage>
        <taxon>Bacteria</taxon>
        <taxon>Bacillati</taxon>
        <taxon>Actinomycetota</taxon>
        <taxon>Actinomycetes</taxon>
        <taxon>Micromonosporales</taxon>
        <taxon>Micromonosporaceae</taxon>
        <taxon>Dactylosporangium</taxon>
    </lineage>
</organism>
<dbReference type="SUPFAM" id="SSF54593">
    <property type="entry name" value="Glyoxalase/Bleomycin resistance protein/Dihydroxybiphenyl dioxygenase"/>
    <property type="match status" value="1"/>
</dbReference>
<proteinExistence type="predicted"/>
<dbReference type="Gene3D" id="3.10.180.10">
    <property type="entry name" value="2,3-Dihydroxybiphenyl 1,2-Dioxygenase, domain 1"/>
    <property type="match status" value="1"/>
</dbReference>